<evidence type="ECO:0000313" key="1">
    <source>
        <dbReference type="EMBL" id="TCP65646.1"/>
    </source>
</evidence>
<dbReference type="PANTHER" id="PTHR40053:SF1">
    <property type="entry name" value="SPORULATION-CONTROL PROTEIN SPO0M"/>
    <property type="match status" value="1"/>
</dbReference>
<comment type="caution">
    <text evidence="1">The sequence shown here is derived from an EMBL/GenBank/DDBJ whole genome shotgun (WGS) entry which is preliminary data.</text>
</comment>
<dbReference type="RefSeq" id="WP_165873756.1">
    <property type="nucleotide sequence ID" value="NZ_SLXV01000031.1"/>
</dbReference>
<name>A0A4V2SXB8_9BACL</name>
<sequence length="275" mass="31851">MLKKLLASIRVGGIKVDTTLEKGEYRQGETVQGRVLIQGSSVQQDIKRILFQLKVRLRARGAGVSGFQDFLWHTHEIADKITVLPRETKEIPFSFTLPDVTPISFPYESHFLFAKPKASPYRFQVYLQTGIDIENSIDPSDHDEIQIAPHHFVEEVLRSMSRLGFSVTSVEPNSMDYPMDRTFYQEFLFAQHDMKNWLNEASLVHLGNGHFVLRIETQKPDYRSIMEMLDVNERKIRFVVHEEDIEDEGVHLTEYLAEQIQLIQDKVTKEISSNE</sequence>
<evidence type="ECO:0000313" key="2">
    <source>
        <dbReference type="Proteomes" id="UP000294746"/>
    </source>
</evidence>
<accession>A0A4V2SXB8</accession>
<proteinExistence type="predicted"/>
<dbReference type="EMBL" id="SLXV01000031">
    <property type="protein sequence ID" value="TCP65646.1"/>
    <property type="molecule type" value="Genomic_DNA"/>
</dbReference>
<dbReference type="InterPro" id="IPR009776">
    <property type="entry name" value="Spore_0_M"/>
</dbReference>
<dbReference type="Proteomes" id="UP000294746">
    <property type="component" value="Unassembled WGS sequence"/>
</dbReference>
<keyword evidence="2" id="KW-1185">Reference proteome</keyword>
<dbReference type="Pfam" id="PF07070">
    <property type="entry name" value="Spo0M"/>
    <property type="match status" value="1"/>
</dbReference>
<reference evidence="1 2" key="1">
    <citation type="submission" date="2019-03" db="EMBL/GenBank/DDBJ databases">
        <title>Genomic Encyclopedia of Type Strains, Phase IV (KMG-IV): sequencing the most valuable type-strain genomes for metagenomic binning, comparative biology and taxonomic classification.</title>
        <authorList>
            <person name="Goeker M."/>
        </authorList>
    </citation>
    <scope>NUCLEOTIDE SEQUENCE [LARGE SCALE GENOMIC DNA]</scope>
    <source>
        <strain evidence="1 2">DSM 46831</strain>
    </source>
</reference>
<organism evidence="1 2">
    <name type="scientific">Baia soyae</name>
    <dbReference type="NCBI Taxonomy" id="1544746"/>
    <lineage>
        <taxon>Bacteria</taxon>
        <taxon>Bacillati</taxon>
        <taxon>Bacillota</taxon>
        <taxon>Bacilli</taxon>
        <taxon>Bacillales</taxon>
        <taxon>Thermoactinomycetaceae</taxon>
        <taxon>Baia</taxon>
    </lineage>
</organism>
<protein>
    <submittedName>
        <fullName evidence="1">Sporulation-control protein</fullName>
    </submittedName>
</protein>
<dbReference type="PANTHER" id="PTHR40053">
    <property type="entry name" value="SPORULATION-CONTROL PROTEIN SPO0M"/>
    <property type="match status" value="1"/>
</dbReference>
<dbReference type="AlphaFoldDB" id="A0A4V2SXB8"/>
<gene>
    <name evidence="1" type="ORF">EDD57_13110</name>
</gene>